<keyword evidence="2" id="KW-1133">Transmembrane helix</keyword>
<dbReference type="AlphaFoldDB" id="A0AAE0D4J1"/>
<dbReference type="Proteomes" id="UP001281614">
    <property type="component" value="Unassembled WGS sequence"/>
</dbReference>
<evidence type="ECO:0000256" key="1">
    <source>
        <dbReference type="SAM" id="MobiDB-lite"/>
    </source>
</evidence>
<evidence type="ECO:0000313" key="3">
    <source>
        <dbReference type="EMBL" id="KAK2753626.1"/>
    </source>
</evidence>
<name>A0AAE0D4J1_COLKA</name>
<accession>A0AAE0D4J1</accession>
<comment type="caution">
    <text evidence="3">The sequence shown here is derived from an EMBL/GenBank/DDBJ whole genome shotgun (WGS) entry which is preliminary data.</text>
</comment>
<feature type="region of interest" description="Disordered" evidence="1">
    <location>
        <begin position="95"/>
        <end position="167"/>
    </location>
</feature>
<gene>
    <name evidence="3" type="ORF">CKAH01_17546</name>
</gene>
<evidence type="ECO:0000313" key="4">
    <source>
        <dbReference type="Proteomes" id="UP001281614"/>
    </source>
</evidence>
<feature type="transmembrane region" description="Helical" evidence="2">
    <location>
        <begin position="66"/>
        <end position="87"/>
    </location>
</feature>
<keyword evidence="2" id="KW-0472">Membrane</keyword>
<dbReference type="EMBL" id="VYYT01000238">
    <property type="protein sequence ID" value="KAK2753626.1"/>
    <property type="molecule type" value="Genomic_DNA"/>
</dbReference>
<organism evidence="3 4">
    <name type="scientific">Colletotrichum kahawae</name>
    <name type="common">Coffee berry disease fungus</name>
    <dbReference type="NCBI Taxonomy" id="34407"/>
    <lineage>
        <taxon>Eukaryota</taxon>
        <taxon>Fungi</taxon>
        <taxon>Dikarya</taxon>
        <taxon>Ascomycota</taxon>
        <taxon>Pezizomycotina</taxon>
        <taxon>Sordariomycetes</taxon>
        <taxon>Hypocreomycetidae</taxon>
        <taxon>Glomerellales</taxon>
        <taxon>Glomerellaceae</taxon>
        <taxon>Colletotrichum</taxon>
        <taxon>Colletotrichum gloeosporioides species complex</taxon>
    </lineage>
</organism>
<proteinExistence type="predicted"/>
<feature type="compositionally biased region" description="Basic and acidic residues" evidence="1">
    <location>
        <begin position="148"/>
        <end position="159"/>
    </location>
</feature>
<feature type="transmembrane region" description="Helical" evidence="2">
    <location>
        <begin position="41"/>
        <end position="60"/>
    </location>
</feature>
<feature type="compositionally biased region" description="Basic and acidic residues" evidence="1">
    <location>
        <begin position="95"/>
        <end position="104"/>
    </location>
</feature>
<evidence type="ECO:0000256" key="2">
    <source>
        <dbReference type="SAM" id="Phobius"/>
    </source>
</evidence>
<protein>
    <submittedName>
        <fullName evidence="3">Uncharacterized protein</fullName>
    </submittedName>
</protein>
<sequence>MPNRFYELLFHLQSSDAMEILFLSTQEDRHSWASTITVRRAPWSVIAIVGPVSIWAAIVTAKGIEFYYAGLFTPTWITVGLNILAIYDGQKPIKVKVDDPEDPKGHHHVTGSDGTSSGESTDHKEDRDIEEYGYDGSKREEEGDADDECGRDSKDEILKYTDSALSS</sequence>
<reference evidence="3" key="1">
    <citation type="submission" date="2023-02" db="EMBL/GenBank/DDBJ databases">
        <title>Colletotrichum kahawae CIFC_Que2 genome sequencing and assembly.</title>
        <authorList>
            <person name="Baroncelli R."/>
        </authorList>
    </citation>
    <scope>NUCLEOTIDE SEQUENCE</scope>
    <source>
        <strain evidence="3">CIFC_Que2</strain>
    </source>
</reference>
<keyword evidence="2" id="KW-0812">Transmembrane</keyword>
<keyword evidence="4" id="KW-1185">Reference proteome</keyword>